<dbReference type="InterPro" id="IPR009057">
    <property type="entry name" value="Homeodomain-like_sf"/>
</dbReference>
<dbReference type="Pfam" id="PF12833">
    <property type="entry name" value="HTH_18"/>
    <property type="match status" value="1"/>
</dbReference>
<dbReference type="InterPro" id="IPR018062">
    <property type="entry name" value="HTH_AraC-typ_CS"/>
</dbReference>
<dbReference type="SUPFAM" id="SSF46689">
    <property type="entry name" value="Homeodomain-like"/>
    <property type="match status" value="1"/>
</dbReference>
<evidence type="ECO:0000313" key="5">
    <source>
        <dbReference type="EMBL" id="PRZ41553.1"/>
    </source>
</evidence>
<evidence type="ECO:0000256" key="2">
    <source>
        <dbReference type="ARBA" id="ARBA00023125"/>
    </source>
</evidence>
<keyword evidence="2" id="KW-0238">DNA-binding</keyword>
<reference evidence="5 6" key="1">
    <citation type="submission" date="2018-03" db="EMBL/GenBank/DDBJ databases">
        <title>Genomic Encyclopedia of Archaeal and Bacterial Type Strains, Phase II (KMG-II): from individual species to whole genera.</title>
        <authorList>
            <person name="Goeker M."/>
        </authorList>
    </citation>
    <scope>NUCLEOTIDE SEQUENCE [LARGE SCALE GENOMIC DNA]</scope>
    <source>
        <strain evidence="5 6">DSM 100065</strain>
    </source>
</reference>
<dbReference type="RefSeq" id="WP_106349310.1">
    <property type="nucleotide sequence ID" value="NZ_PVUE01000009.1"/>
</dbReference>
<accession>A0A2T0ZYX8</accession>
<dbReference type="Gene3D" id="1.10.10.60">
    <property type="entry name" value="Homeodomain-like"/>
    <property type="match status" value="1"/>
</dbReference>
<dbReference type="InterPro" id="IPR018060">
    <property type="entry name" value="HTH_AraC"/>
</dbReference>
<keyword evidence="6" id="KW-1185">Reference proteome</keyword>
<comment type="caution">
    <text evidence="5">The sequence shown here is derived from an EMBL/GenBank/DDBJ whole genome shotgun (WGS) entry which is preliminary data.</text>
</comment>
<keyword evidence="1" id="KW-0805">Transcription regulation</keyword>
<dbReference type="AlphaFoldDB" id="A0A2T0ZYX8"/>
<protein>
    <submittedName>
        <fullName evidence="5">AraC family transcriptional regulator</fullName>
    </submittedName>
</protein>
<evidence type="ECO:0000256" key="1">
    <source>
        <dbReference type="ARBA" id="ARBA00023015"/>
    </source>
</evidence>
<dbReference type="SMART" id="SM00342">
    <property type="entry name" value="HTH_ARAC"/>
    <property type="match status" value="1"/>
</dbReference>
<proteinExistence type="predicted"/>
<dbReference type="GO" id="GO:0005829">
    <property type="term" value="C:cytosol"/>
    <property type="evidence" value="ECO:0007669"/>
    <property type="project" value="TreeGrafter"/>
</dbReference>
<sequence length="325" mass="36619">MHRLAVRRGIDGARCLDVAGIDAATLVDPNGLITMRQELAFIAEMLQAVDAPAEFGLEVGSRYRLTIYGVWGLAIISSATVRESINVANQFIDLTYACTRVQHRVGGSKLFIEYGDFDVPENVRQFVLARDIAGAHVIWAESFDPVQIDRCELRLPRPADTAPYERIFGVLPEFDSSYTRFTFDGRCLDIRLPSASPLTAEQSLMKCLDTQMRLRARRTVAGRVREELQGNHYNQSQERVAAALNLSVRTLRRQLADEGTSFRLVGEEVRMRQAEQYLAAGLSVQQVSNRVGYGDPSSFIRAFIRRNGDSPRRWTRSHEDRHVDA</sequence>
<evidence type="ECO:0000256" key="3">
    <source>
        <dbReference type="ARBA" id="ARBA00023163"/>
    </source>
</evidence>
<dbReference type="GO" id="GO:0000976">
    <property type="term" value="F:transcription cis-regulatory region binding"/>
    <property type="evidence" value="ECO:0007669"/>
    <property type="project" value="TreeGrafter"/>
</dbReference>
<name>A0A2T0ZYX8_9ACTN</name>
<evidence type="ECO:0000313" key="6">
    <source>
        <dbReference type="Proteomes" id="UP000237752"/>
    </source>
</evidence>
<dbReference type="PANTHER" id="PTHR47894:SF1">
    <property type="entry name" value="HTH-TYPE TRANSCRIPTIONAL REGULATOR VQSM"/>
    <property type="match status" value="1"/>
</dbReference>
<dbReference type="InterPro" id="IPR032687">
    <property type="entry name" value="AraC-type_N"/>
</dbReference>
<dbReference type="GO" id="GO:0003700">
    <property type="term" value="F:DNA-binding transcription factor activity"/>
    <property type="evidence" value="ECO:0007669"/>
    <property type="project" value="InterPro"/>
</dbReference>
<gene>
    <name evidence="5" type="ORF">CLV47_109100</name>
</gene>
<dbReference type="PANTHER" id="PTHR47894">
    <property type="entry name" value="HTH-TYPE TRANSCRIPTIONAL REGULATOR GADX"/>
    <property type="match status" value="1"/>
</dbReference>
<keyword evidence="3" id="KW-0804">Transcription</keyword>
<dbReference type="PROSITE" id="PS00041">
    <property type="entry name" value="HTH_ARAC_FAMILY_1"/>
    <property type="match status" value="1"/>
</dbReference>
<evidence type="ECO:0000259" key="4">
    <source>
        <dbReference type="PROSITE" id="PS01124"/>
    </source>
</evidence>
<dbReference type="Pfam" id="PF12625">
    <property type="entry name" value="Arabinose_bd"/>
    <property type="match status" value="1"/>
</dbReference>
<feature type="domain" description="HTH araC/xylS-type" evidence="4">
    <location>
        <begin position="218"/>
        <end position="317"/>
    </location>
</feature>
<organism evidence="5 6">
    <name type="scientific">Antricoccus suffuscus</name>
    <dbReference type="NCBI Taxonomy" id="1629062"/>
    <lineage>
        <taxon>Bacteria</taxon>
        <taxon>Bacillati</taxon>
        <taxon>Actinomycetota</taxon>
        <taxon>Actinomycetes</taxon>
        <taxon>Geodermatophilales</taxon>
        <taxon>Antricoccaceae</taxon>
        <taxon>Antricoccus</taxon>
    </lineage>
</organism>
<dbReference type="PROSITE" id="PS01124">
    <property type="entry name" value="HTH_ARAC_FAMILY_2"/>
    <property type="match status" value="1"/>
</dbReference>
<dbReference type="OrthoDB" id="5241536at2"/>
<dbReference type="Proteomes" id="UP000237752">
    <property type="component" value="Unassembled WGS sequence"/>
</dbReference>
<dbReference type="EMBL" id="PVUE01000009">
    <property type="protein sequence ID" value="PRZ41553.1"/>
    <property type="molecule type" value="Genomic_DNA"/>
</dbReference>